<dbReference type="EMBL" id="MU394313">
    <property type="protein sequence ID" value="KAI6086679.1"/>
    <property type="molecule type" value="Genomic_DNA"/>
</dbReference>
<sequence length="1145" mass="129221">MIRFLDYAQSKMNGFAGFAGDRSGADPESVDGVAIKREDTDHDQANGPSFNDIDWATQEQQDAEDLKNILNSDNQFKPNQKLSVLEGFIDKEIDQTNKADNAIDFSDMSMSDDDLPSEHGSTVADGAGISQVPGLTEDEGTSHEAENMDDLFGGHDGDIDYLPSSPPPDEAPAEQPTTDLVPEKPLAAKDVTDEDWNTMSFEERQKLNFPTYNPPSIDKWINQMSKEDSSIQKAPESVEDLLAQKFPGFAPHKILKFNQVFPEWPAEYAYYQPLNKDKEPPEFVPSKLELELEADATKLFRIPESGTAGQRAKYTDEDEWDLDAEGFSVQSGSEPSVVGGYGLDEIAMICDDWDSSVALLHPASKPATNPVVLNDVGMDDWEKEFLQNQSQTKKPQAKYEPGLPDIAGFETWGIEDFQKETRRASKRVKLEEDDPYLIIHKMDEWERPAKRPKFEEKTKRMANGRMRRDVMKHFNLSNDDAYEALKTNHKNKVRATLSNLSVEHSLPALKLTFPFYRTKVNGKPWEHHRKKFEIEKVVRNVIGVRKPSKVRRKDTKGKSNQEVFRTTKDLSLNDNSSAVLFEYCEEFPIMMSNFGMGSRVINYYRRKDLNDEDKTPKLDIGETHLLLPEDRSPFSIFGTVDPGETVPTLHNEMYRAPIFKHEPRRNDFLLGYTTNATEGPKFYLRNIDHVYTVGQTFPSLEVPGPHARKVTNTTKNRMQMIAYRMMKKKETQDVSLNEITPHVFDKHDTQNRAKLKEFLAYNKDRKTYMLKEDQKLMDESAIRAMIKPEDACLIEAMQIGQQLLTNAGYDPKDKNEKDDDEAEEPLVAKMAPWELTKNFIDASAGKAMVALHGEGDPTGHGLGFSFIKTSMKGGYINAVQGPLATSADAIERERKANGGHSYNVKKQQDMYNAGIRQIWERQRTTLSDATTHDDADILDTANEDDRFNPPQVEATPAPMDDGRSQFSRLSATSRSGKKKLKITRKKLDESGETTTETVILDDPVVIRNYLRQRRENEEKNRDVYALKPTLDADDNREMTKLVERELQRLLKNQDRRQIREKQGKGKKRKKVDVNPDASPDPSAADKAAAGTTRKCANCGQVGHIKTNKSKCPMLNGTIQNSNNGADNGGFGSFRAPSAGPSAVNE</sequence>
<evidence type="ECO:0000313" key="2">
    <source>
        <dbReference type="Proteomes" id="UP001497680"/>
    </source>
</evidence>
<gene>
    <name evidence="1" type="ORF">F4821DRAFT_259689</name>
</gene>
<proteinExistence type="predicted"/>
<accession>A0ACC0D1Q2</accession>
<protein>
    <submittedName>
        <fullName evidence="1">Uncharacterized protein</fullName>
    </submittedName>
</protein>
<reference evidence="1 2" key="1">
    <citation type="journal article" date="2022" name="New Phytol.">
        <title>Ecological generalism drives hyperdiversity of secondary metabolite gene clusters in xylarialean endophytes.</title>
        <authorList>
            <person name="Franco M.E.E."/>
            <person name="Wisecaver J.H."/>
            <person name="Arnold A.E."/>
            <person name="Ju Y.M."/>
            <person name="Slot J.C."/>
            <person name="Ahrendt S."/>
            <person name="Moore L.P."/>
            <person name="Eastman K.E."/>
            <person name="Scott K."/>
            <person name="Konkel Z."/>
            <person name="Mondo S.J."/>
            <person name="Kuo A."/>
            <person name="Hayes R.D."/>
            <person name="Haridas S."/>
            <person name="Andreopoulos B."/>
            <person name="Riley R."/>
            <person name="LaButti K."/>
            <person name="Pangilinan J."/>
            <person name="Lipzen A."/>
            <person name="Amirebrahimi M."/>
            <person name="Yan J."/>
            <person name="Adam C."/>
            <person name="Keymanesh K."/>
            <person name="Ng V."/>
            <person name="Louie K."/>
            <person name="Northen T."/>
            <person name="Drula E."/>
            <person name="Henrissat B."/>
            <person name="Hsieh H.M."/>
            <person name="Youens-Clark K."/>
            <person name="Lutzoni F."/>
            <person name="Miadlikowska J."/>
            <person name="Eastwood D.C."/>
            <person name="Hamelin R.C."/>
            <person name="Grigoriev I.V."/>
            <person name="U'Ren J.M."/>
        </authorList>
    </citation>
    <scope>NUCLEOTIDE SEQUENCE [LARGE SCALE GENOMIC DNA]</scope>
    <source>
        <strain evidence="1 2">ER1909</strain>
    </source>
</reference>
<evidence type="ECO:0000313" key="1">
    <source>
        <dbReference type="EMBL" id="KAI6086679.1"/>
    </source>
</evidence>
<organism evidence="1 2">
    <name type="scientific">Hypoxylon rubiginosum</name>
    <dbReference type="NCBI Taxonomy" id="110542"/>
    <lineage>
        <taxon>Eukaryota</taxon>
        <taxon>Fungi</taxon>
        <taxon>Dikarya</taxon>
        <taxon>Ascomycota</taxon>
        <taxon>Pezizomycotina</taxon>
        <taxon>Sordariomycetes</taxon>
        <taxon>Xylariomycetidae</taxon>
        <taxon>Xylariales</taxon>
        <taxon>Hypoxylaceae</taxon>
        <taxon>Hypoxylon</taxon>
    </lineage>
</organism>
<comment type="caution">
    <text evidence="1">The sequence shown here is derived from an EMBL/GenBank/DDBJ whole genome shotgun (WGS) entry which is preliminary data.</text>
</comment>
<name>A0ACC0D1Q2_9PEZI</name>
<keyword evidence="2" id="KW-1185">Reference proteome</keyword>
<dbReference type="Proteomes" id="UP001497680">
    <property type="component" value="Unassembled WGS sequence"/>
</dbReference>